<keyword evidence="7" id="KW-0966">Cell projection</keyword>
<protein>
    <recommendedName>
        <fullName evidence="8">BBSome complex member BBS5 PH domain-containing protein</fullName>
    </recommendedName>
</protein>
<evidence type="ECO:0000256" key="6">
    <source>
        <dbReference type="ARBA" id="ARBA00023212"/>
    </source>
</evidence>
<evidence type="ECO:0000313" key="10">
    <source>
        <dbReference type="Proteomes" id="UP000792457"/>
    </source>
</evidence>
<dbReference type="InterPro" id="IPR014003">
    <property type="entry name" value="BBS5_PH"/>
</dbReference>
<dbReference type="InterPro" id="IPR006606">
    <property type="entry name" value="BBL5"/>
</dbReference>
<comment type="caution">
    <text evidence="9">The sequence shown here is derived from an EMBL/GenBank/DDBJ whole genome shotgun (WGS) entry which is preliminary data.</text>
</comment>
<evidence type="ECO:0000256" key="7">
    <source>
        <dbReference type="ARBA" id="ARBA00023273"/>
    </source>
</evidence>
<dbReference type="GO" id="GO:0036064">
    <property type="term" value="C:ciliary basal body"/>
    <property type="evidence" value="ECO:0007669"/>
    <property type="project" value="TreeGrafter"/>
</dbReference>
<reference evidence="9" key="1">
    <citation type="submission" date="2013-04" db="EMBL/GenBank/DDBJ databases">
        <authorList>
            <person name="Qu J."/>
            <person name="Murali S.C."/>
            <person name="Bandaranaike D."/>
            <person name="Bellair M."/>
            <person name="Blankenburg K."/>
            <person name="Chao H."/>
            <person name="Dinh H."/>
            <person name="Doddapaneni H."/>
            <person name="Downs B."/>
            <person name="Dugan-Rocha S."/>
            <person name="Elkadiri S."/>
            <person name="Gnanaolivu R.D."/>
            <person name="Hernandez B."/>
            <person name="Javaid M."/>
            <person name="Jayaseelan J.C."/>
            <person name="Lee S."/>
            <person name="Li M."/>
            <person name="Ming W."/>
            <person name="Munidasa M."/>
            <person name="Muniz J."/>
            <person name="Nguyen L."/>
            <person name="Ongeri F."/>
            <person name="Osuji N."/>
            <person name="Pu L.-L."/>
            <person name="Puazo M."/>
            <person name="Qu C."/>
            <person name="Quiroz J."/>
            <person name="Raj R."/>
            <person name="Weissenberger G."/>
            <person name="Xin Y."/>
            <person name="Zou X."/>
            <person name="Han Y."/>
            <person name="Richards S."/>
            <person name="Worley K."/>
            <person name="Muzny D."/>
            <person name="Gibbs R."/>
        </authorList>
    </citation>
    <scope>NUCLEOTIDE SEQUENCE</scope>
    <source>
        <strain evidence="9">Sampled in the wild</strain>
    </source>
</reference>
<evidence type="ECO:0000256" key="4">
    <source>
        <dbReference type="ARBA" id="ARBA00022490"/>
    </source>
</evidence>
<keyword evidence="6" id="KW-0206">Cytoskeleton</keyword>
<proteinExistence type="inferred from homology"/>
<name>A0A8K0JVH0_LADFU</name>
<feature type="domain" description="BBSome complex member BBS5 PH" evidence="8">
    <location>
        <begin position="26"/>
        <end position="80"/>
    </location>
</feature>
<evidence type="ECO:0000256" key="5">
    <source>
        <dbReference type="ARBA" id="ARBA00023069"/>
    </source>
</evidence>
<dbReference type="Pfam" id="PF07289">
    <property type="entry name" value="BBL5"/>
    <property type="match status" value="3"/>
</dbReference>
<evidence type="ECO:0000256" key="2">
    <source>
        <dbReference type="ARBA" id="ARBA00004245"/>
    </source>
</evidence>
<keyword evidence="4" id="KW-0963">Cytoplasm</keyword>
<evidence type="ECO:0000313" key="9">
    <source>
        <dbReference type="EMBL" id="KAG8223411.1"/>
    </source>
</evidence>
<dbReference type="OrthoDB" id="10261999at2759"/>
<sequence>MADSLWEDRDVRFDLPRLNLNMRGGEKILDILNSVEDSKGNIGDIGRLIVTNLRIIWHSVTSTKISLCNAFFYCCTISLWLFLSGSFQNFAAIGWSSILLLTQKTTLIVGLSYYTKLFLLLYERELGECEVIQLLTKTPDMKFEFIFTNLLPRAIKDFSSVITVHRSYTSTRSYRELKLRGAVINGRQLQVLPLEKVISNVNGVWNLSSDQGTLGTFIITNVRLVWFSDTKEQFNISIPYLHVVRIKARDSKFGRALVVECSECSGGYVLGFRVDPREKLEEVLKELSSLLASYRRRPIFGVEYEREQYTPDMKFEFIFTNLLPRAIKDFSSVITVHRSYTSTRSYRELKLRGAVINGRQLQVLPLEKVISNVNGVWNLSSDQKILSLALFEDIEEHGEGEEPEKDMEVAGEEPIATKKASPPTNGAWALTVPRGAEVPEVGTAFELAFFLAAMTASSSKLSTKLGHSSDSAPLSLREMGVPTVTSPPRFTDIESVLGIAE</sequence>
<dbReference type="GO" id="GO:0034464">
    <property type="term" value="C:BBSome"/>
    <property type="evidence" value="ECO:0007669"/>
    <property type="project" value="InterPro"/>
</dbReference>
<dbReference type="Proteomes" id="UP000792457">
    <property type="component" value="Unassembled WGS sequence"/>
</dbReference>
<gene>
    <name evidence="9" type="ORF">J437_LFUL003684</name>
</gene>
<accession>A0A8K0JVH0</accession>
<evidence type="ECO:0000256" key="1">
    <source>
        <dbReference type="ARBA" id="ARBA00004138"/>
    </source>
</evidence>
<dbReference type="PANTHER" id="PTHR21351:SF0">
    <property type="entry name" value="BARDET-BIEDL SYNDROME 5 PROTEIN"/>
    <property type="match status" value="1"/>
</dbReference>
<dbReference type="SMART" id="SM00683">
    <property type="entry name" value="DM16"/>
    <property type="match status" value="2"/>
</dbReference>
<evidence type="ECO:0000259" key="8">
    <source>
        <dbReference type="SMART" id="SM00683"/>
    </source>
</evidence>
<evidence type="ECO:0000256" key="3">
    <source>
        <dbReference type="ARBA" id="ARBA00005822"/>
    </source>
</evidence>
<dbReference type="GO" id="GO:0032266">
    <property type="term" value="F:phosphatidylinositol-3-phosphate binding"/>
    <property type="evidence" value="ECO:0007669"/>
    <property type="project" value="TreeGrafter"/>
</dbReference>
<feature type="domain" description="BBSome complex member BBS5 PH" evidence="8">
    <location>
        <begin position="195"/>
        <end position="249"/>
    </location>
</feature>
<keyword evidence="10" id="KW-1185">Reference proteome</keyword>
<dbReference type="GO" id="GO:0060271">
    <property type="term" value="P:cilium assembly"/>
    <property type="evidence" value="ECO:0007669"/>
    <property type="project" value="TreeGrafter"/>
</dbReference>
<comment type="subcellular location">
    <subcellularLocation>
        <location evidence="1">Cell projection</location>
        <location evidence="1">Cilium</location>
    </subcellularLocation>
    <subcellularLocation>
        <location evidence="2">Cytoplasm</location>
        <location evidence="2">Cytoskeleton</location>
    </subcellularLocation>
</comment>
<reference evidence="9" key="2">
    <citation type="submission" date="2017-10" db="EMBL/GenBank/DDBJ databases">
        <title>Ladona fulva Genome sequencing and assembly.</title>
        <authorList>
            <person name="Murali S."/>
            <person name="Richards S."/>
            <person name="Bandaranaike D."/>
            <person name="Bellair M."/>
            <person name="Blankenburg K."/>
            <person name="Chao H."/>
            <person name="Dinh H."/>
            <person name="Doddapaneni H."/>
            <person name="Dugan-Rocha S."/>
            <person name="Elkadiri S."/>
            <person name="Gnanaolivu R."/>
            <person name="Hernandez B."/>
            <person name="Skinner E."/>
            <person name="Javaid M."/>
            <person name="Lee S."/>
            <person name="Li M."/>
            <person name="Ming W."/>
            <person name="Munidasa M."/>
            <person name="Muniz J."/>
            <person name="Nguyen L."/>
            <person name="Hughes D."/>
            <person name="Osuji N."/>
            <person name="Pu L.-L."/>
            <person name="Puazo M."/>
            <person name="Qu C."/>
            <person name="Quiroz J."/>
            <person name="Raj R."/>
            <person name="Weissenberger G."/>
            <person name="Xin Y."/>
            <person name="Zou X."/>
            <person name="Han Y."/>
            <person name="Worley K."/>
            <person name="Muzny D."/>
            <person name="Gibbs R."/>
        </authorList>
    </citation>
    <scope>NUCLEOTIDE SEQUENCE</scope>
    <source>
        <strain evidence="9">Sampled in the wild</strain>
    </source>
</reference>
<keyword evidence="5" id="KW-0969">Cilium</keyword>
<dbReference type="PANTHER" id="PTHR21351">
    <property type="entry name" value="BARDET-BIEDL SYNDROME PROTEIN 5"/>
    <property type="match status" value="1"/>
</dbReference>
<organism evidence="9 10">
    <name type="scientific">Ladona fulva</name>
    <name type="common">Scarce chaser dragonfly</name>
    <name type="synonym">Libellula fulva</name>
    <dbReference type="NCBI Taxonomy" id="123851"/>
    <lineage>
        <taxon>Eukaryota</taxon>
        <taxon>Metazoa</taxon>
        <taxon>Ecdysozoa</taxon>
        <taxon>Arthropoda</taxon>
        <taxon>Hexapoda</taxon>
        <taxon>Insecta</taxon>
        <taxon>Pterygota</taxon>
        <taxon>Palaeoptera</taxon>
        <taxon>Odonata</taxon>
        <taxon>Epiprocta</taxon>
        <taxon>Anisoptera</taxon>
        <taxon>Libelluloidea</taxon>
        <taxon>Libellulidae</taxon>
        <taxon>Ladona</taxon>
    </lineage>
</organism>
<comment type="similarity">
    <text evidence="3">Belongs to the BBS5 family.</text>
</comment>
<dbReference type="AlphaFoldDB" id="A0A8K0JVH0"/>
<dbReference type="EMBL" id="KZ308159">
    <property type="protein sequence ID" value="KAG8223411.1"/>
    <property type="molecule type" value="Genomic_DNA"/>
</dbReference>